<dbReference type="InterPro" id="IPR000421">
    <property type="entry name" value="FA58C"/>
</dbReference>
<dbReference type="SUPFAM" id="SSF49785">
    <property type="entry name" value="Galactose-binding domain-like"/>
    <property type="match status" value="1"/>
</dbReference>
<dbReference type="GO" id="GO:0050804">
    <property type="term" value="P:modulation of chemical synaptic transmission"/>
    <property type="evidence" value="ECO:0007669"/>
    <property type="project" value="TreeGrafter"/>
</dbReference>
<dbReference type="PANTHER" id="PTHR46306:SF1">
    <property type="entry name" value="BTB_POZ DOMAIN-CONTAINING PROTEIN 9"/>
    <property type="match status" value="1"/>
</dbReference>
<name>A0A914D515_9BILA</name>
<dbReference type="Pfam" id="PF07707">
    <property type="entry name" value="BACK"/>
    <property type="match status" value="1"/>
</dbReference>
<dbReference type="Gene3D" id="2.60.120.260">
    <property type="entry name" value="Galactose-binding domain-like"/>
    <property type="match status" value="1"/>
</dbReference>
<dbReference type="AlphaFoldDB" id="A0A914D515"/>
<keyword evidence="2" id="KW-1185">Reference proteome</keyword>
<dbReference type="PANTHER" id="PTHR46306">
    <property type="entry name" value="BTB/POZ DOMAIN-CONTAINING PROTEIN 9"/>
    <property type="match status" value="1"/>
</dbReference>
<protein>
    <submittedName>
        <fullName evidence="3">BACK domain-containing protein</fullName>
    </submittedName>
</protein>
<dbReference type="GO" id="GO:0008344">
    <property type="term" value="P:adult locomotory behavior"/>
    <property type="evidence" value="ECO:0007669"/>
    <property type="project" value="TreeGrafter"/>
</dbReference>
<evidence type="ECO:0000313" key="2">
    <source>
        <dbReference type="Proteomes" id="UP000887540"/>
    </source>
</evidence>
<feature type="domain" description="BACK" evidence="1">
    <location>
        <begin position="1"/>
        <end position="88"/>
    </location>
</feature>
<dbReference type="GO" id="GO:0003676">
    <property type="term" value="F:nucleic acid binding"/>
    <property type="evidence" value="ECO:0007669"/>
    <property type="project" value="InterPro"/>
</dbReference>
<dbReference type="Pfam" id="PF00754">
    <property type="entry name" value="F5_F8_type_C"/>
    <property type="match status" value="1"/>
</dbReference>
<dbReference type="InterPro" id="IPR011705">
    <property type="entry name" value="BACK"/>
</dbReference>
<dbReference type="GO" id="GO:0048512">
    <property type="term" value="P:circadian behavior"/>
    <property type="evidence" value="ECO:0007669"/>
    <property type="project" value="TreeGrafter"/>
</dbReference>
<dbReference type="Gene3D" id="1.25.40.420">
    <property type="match status" value="1"/>
</dbReference>
<dbReference type="WBParaSite" id="ACRNAN_scaffold1856.g26634.t2">
    <property type="protein sequence ID" value="ACRNAN_scaffold1856.g26634.t2"/>
    <property type="gene ID" value="ACRNAN_scaffold1856.g26634"/>
</dbReference>
<dbReference type="Proteomes" id="UP000887540">
    <property type="component" value="Unplaced"/>
</dbReference>
<organism evidence="2 3">
    <name type="scientific">Acrobeloides nanus</name>
    <dbReference type="NCBI Taxonomy" id="290746"/>
    <lineage>
        <taxon>Eukaryota</taxon>
        <taxon>Metazoa</taxon>
        <taxon>Ecdysozoa</taxon>
        <taxon>Nematoda</taxon>
        <taxon>Chromadorea</taxon>
        <taxon>Rhabditida</taxon>
        <taxon>Tylenchina</taxon>
        <taxon>Cephalobomorpha</taxon>
        <taxon>Cephaloboidea</taxon>
        <taxon>Cephalobidae</taxon>
        <taxon>Acrobeloides</taxon>
    </lineage>
</organism>
<evidence type="ECO:0000313" key="3">
    <source>
        <dbReference type="WBParaSite" id="ACRNAN_scaffold1856.g26634.t2"/>
    </source>
</evidence>
<evidence type="ECO:0000259" key="1">
    <source>
        <dbReference type="SMART" id="SM00875"/>
    </source>
</evidence>
<dbReference type="SMART" id="SM00875">
    <property type="entry name" value="BACK"/>
    <property type="match status" value="1"/>
</dbReference>
<dbReference type="InterPro" id="IPR052407">
    <property type="entry name" value="BTB_POZ_domain_cont_9"/>
</dbReference>
<sequence>MELKDAVLEFIDINSSECIKTEGFSKLPCKALIDIISRNSLDAEEIRIFEATVNWVEQNSIEESIISSIFKNIRLTLIDSKILLGMVRSTGYFSSDDILEAINEQLNNPDAIVRRDRVPQENIATLKLGAKVIEGNSHPFGIDASTILFNGETNPNEDVNHEIGKGSITIQLNRVYMLNSMGFLLWNGDDRCYSYCIEVSIDQSNWTKLGEYTDRKGWQLIRFNIQPVKFIKFVGTQNSKKDCFCLIHFECPVQERTTKAVAEQKLKSFNEAKSSTKESIAKKKSEEKACAKPHPNVESLKRALKKAWNEITLETLIKIVDNFPKRLKACMDAKGGHFE</sequence>
<dbReference type="InterPro" id="IPR036397">
    <property type="entry name" value="RNaseH_sf"/>
</dbReference>
<dbReference type="InterPro" id="IPR008979">
    <property type="entry name" value="Galactose-bd-like_sf"/>
</dbReference>
<proteinExistence type="predicted"/>
<accession>A0A914D515</accession>
<dbReference type="GO" id="GO:0005737">
    <property type="term" value="C:cytoplasm"/>
    <property type="evidence" value="ECO:0007669"/>
    <property type="project" value="TreeGrafter"/>
</dbReference>
<reference evidence="3" key="1">
    <citation type="submission" date="2022-11" db="UniProtKB">
        <authorList>
            <consortium name="WormBaseParasite"/>
        </authorList>
    </citation>
    <scope>IDENTIFICATION</scope>
</reference>
<dbReference type="Gene3D" id="3.30.420.10">
    <property type="entry name" value="Ribonuclease H-like superfamily/Ribonuclease H"/>
    <property type="match status" value="1"/>
</dbReference>